<dbReference type="EMBL" id="OX596085">
    <property type="protein sequence ID" value="CAI9690275.1"/>
    <property type="molecule type" value="Genomic_DNA"/>
</dbReference>
<protein>
    <submittedName>
        <fullName evidence="1">Uncharacterized protein</fullName>
    </submittedName>
</protein>
<dbReference type="Proteomes" id="UP001162501">
    <property type="component" value="Chromosome 1"/>
</dbReference>
<name>A0ACB0DPU3_RANTA</name>
<evidence type="ECO:0000313" key="2">
    <source>
        <dbReference type="Proteomes" id="UP001162501"/>
    </source>
</evidence>
<organism evidence="1 2">
    <name type="scientific">Rangifer tarandus platyrhynchus</name>
    <name type="common">Svalbard reindeer</name>
    <dbReference type="NCBI Taxonomy" id="3082113"/>
    <lineage>
        <taxon>Eukaryota</taxon>
        <taxon>Metazoa</taxon>
        <taxon>Chordata</taxon>
        <taxon>Craniata</taxon>
        <taxon>Vertebrata</taxon>
        <taxon>Euteleostomi</taxon>
        <taxon>Mammalia</taxon>
        <taxon>Eutheria</taxon>
        <taxon>Laurasiatheria</taxon>
        <taxon>Artiodactyla</taxon>
        <taxon>Ruminantia</taxon>
        <taxon>Pecora</taxon>
        <taxon>Cervidae</taxon>
        <taxon>Odocoileinae</taxon>
        <taxon>Rangifer</taxon>
    </lineage>
</organism>
<sequence>MLRQRLVGHAELQAASANPGGGRTPRQAGEELRVCPTREPFTGPWGTPPPHTSPSPPPQPRSIPAEQALSTGLMSIDFIHDSSTFTIYPPPEALPPNAVTLGIRISTHKFCGDSDIQTRAGGESSQCVHTEAVTAQRVAELRGRQSGLSRAPGSPSFLIRRSSRQSSPLPGVTEACAPLQHLMVATPPQTSESLPRYRLSPLMRAGQGPGVLPVTPQSRERGLEKVDPPPPP</sequence>
<gene>
    <name evidence="1" type="ORF">MRATA1EN3_LOCUS1488</name>
</gene>
<proteinExistence type="predicted"/>
<reference evidence="1" key="1">
    <citation type="submission" date="2023-05" db="EMBL/GenBank/DDBJ databases">
        <authorList>
            <consortium name="ELIXIR-Norway"/>
        </authorList>
    </citation>
    <scope>NUCLEOTIDE SEQUENCE</scope>
</reference>
<evidence type="ECO:0000313" key="1">
    <source>
        <dbReference type="EMBL" id="CAI9690275.1"/>
    </source>
</evidence>
<accession>A0ACB0DPU3</accession>